<name>Q17MS0_AEDAE</name>
<dbReference type="PaxDb" id="7159-AAEL000954-PA"/>
<dbReference type="PROSITE" id="PS50088">
    <property type="entry name" value="ANK_REPEAT"/>
    <property type="match status" value="2"/>
</dbReference>
<protein>
    <submittedName>
        <fullName evidence="3">AAEL000954-PA</fullName>
    </submittedName>
</protein>
<dbReference type="eggNOG" id="KOG4177">
    <property type="taxonomic scope" value="Eukaryota"/>
</dbReference>
<dbReference type="Proteomes" id="UP000682892">
    <property type="component" value="Chromosome 3"/>
</dbReference>
<evidence type="ECO:0000256" key="1">
    <source>
        <dbReference type="PROSITE-ProRule" id="PRU00023"/>
    </source>
</evidence>
<feature type="repeat" description="ANK" evidence="1">
    <location>
        <begin position="306"/>
        <end position="339"/>
    </location>
</feature>
<dbReference type="Gene3D" id="1.25.40.20">
    <property type="entry name" value="Ankyrin repeat-containing domain"/>
    <property type="match status" value="2"/>
</dbReference>
<organism evidence="3 4">
    <name type="scientific">Aedes aegypti</name>
    <name type="common">Yellowfever mosquito</name>
    <name type="synonym">Culex aegypti</name>
    <dbReference type="NCBI Taxonomy" id="7159"/>
    <lineage>
        <taxon>Eukaryota</taxon>
        <taxon>Metazoa</taxon>
        <taxon>Ecdysozoa</taxon>
        <taxon>Arthropoda</taxon>
        <taxon>Hexapoda</taxon>
        <taxon>Insecta</taxon>
        <taxon>Pterygota</taxon>
        <taxon>Neoptera</taxon>
        <taxon>Endopterygota</taxon>
        <taxon>Diptera</taxon>
        <taxon>Nematocera</taxon>
        <taxon>Culicoidea</taxon>
        <taxon>Culicidae</taxon>
        <taxon>Culicinae</taxon>
        <taxon>Aedini</taxon>
        <taxon>Aedes</taxon>
        <taxon>Stegomyia</taxon>
    </lineage>
</organism>
<dbReference type="PhylomeDB" id="Q17MS0"/>
<keyword evidence="1" id="KW-0040">ANK repeat</keyword>
<dbReference type="OMA" id="MPFFATE"/>
<sequence length="363" mass="40548">PLFRTEEGRYLATSLGDPLIKGLTEVANKRPADPITYLATYLYNFANQNRTKTSASSQTITVPGKNDSNNNSIEGIIKEDSDKELEGSANTVEIAQIAQAVANIDAQAPQSPMAERDEHGQSMLHFACARSHGKNAIIQLIEESGTSITYRDELYRTARDVSLQATQPENAREIDRYVLGLAARGDLEALTAMLLDGYDHIVDVAGTDGTTIVQVASTRGHREVVRFLESIRLFEENREKLLSAIREKDLAKVKEITQQLDGAKLARTKNYYGRCSMHVAVLMESEEIVEYLATHFRATLKIGDNLERTPLHYAMGISNVEAISRILIKNGAKRVSKDLKGRQPSYYFMNKADILRLQEEERE</sequence>
<dbReference type="SMART" id="SM00248">
    <property type="entry name" value="ANK"/>
    <property type="match status" value="4"/>
</dbReference>
<dbReference type="Pfam" id="PF12796">
    <property type="entry name" value="Ank_2"/>
    <property type="match status" value="1"/>
</dbReference>
<dbReference type="Gene3D" id="1.20.890.10">
    <property type="entry name" value="cAMP-dependent protein kinase regulatory subunit, dimerization-anchoring domain"/>
    <property type="match status" value="1"/>
</dbReference>
<accession>Q17MS0</accession>
<dbReference type="VEuPathDB" id="VectorBase:AAEL019541"/>
<feature type="region of interest" description="Disordered" evidence="2">
    <location>
        <begin position="54"/>
        <end position="73"/>
    </location>
</feature>
<feature type="repeat" description="ANK" evidence="1">
    <location>
        <begin position="119"/>
        <end position="153"/>
    </location>
</feature>
<dbReference type="PROSITE" id="PS50297">
    <property type="entry name" value="ANK_REP_REGION"/>
    <property type="match status" value="1"/>
</dbReference>
<dbReference type="STRING" id="7159.Q17MS0"/>
<reference evidence="3" key="2">
    <citation type="journal article" date="2007" name="Science">
        <title>Genome sequence of Aedes aegypti, a major arbovirus vector.</title>
        <authorList>
            <person name="Nene V."/>
            <person name="Wortman J.R."/>
            <person name="Lawson D."/>
            <person name="Haas B."/>
            <person name="Kodira C."/>
            <person name="Tu Z.J."/>
            <person name="Loftus B."/>
            <person name="Xi Z."/>
            <person name="Megy K."/>
            <person name="Grabherr M."/>
            <person name="Ren Q."/>
            <person name="Zdobnov E.M."/>
            <person name="Lobo N.F."/>
            <person name="Campbell K.S."/>
            <person name="Brown S.E."/>
            <person name="Bonaldo M.F."/>
            <person name="Zhu J."/>
            <person name="Sinkins S.P."/>
            <person name="Hogenkamp D.G."/>
            <person name="Amedeo P."/>
            <person name="Arensburger P."/>
            <person name="Atkinson P.W."/>
            <person name="Bidwell S."/>
            <person name="Biedler J."/>
            <person name="Birney E."/>
            <person name="Bruggner R.V."/>
            <person name="Costas J."/>
            <person name="Coy M.R."/>
            <person name="Crabtree J."/>
            <person name="Crawford M."/>
            <person name="Debruyn B."/>
            <person name="Decaprio D."/>
            <person name="Eiglmeier K."/>
            <person name="Eisenstadt E."/>
            <person name="El-Dorry H."/>
            <person name="Gelbart W.M."/>
            <person name="Gomes S.L."/>
            <person name="Hammond M."/>
            <person name="Hannick L.I."/>
            <person name="Hogan J.R."/>
            <person name="Holmes M.H."/>
            <person name="Jaffe D."/>
            <person name="Johnston J.S."/>
            <person name="Kennedy R.C."/>
            <person name="Koo H."/>
            <person name="Kravitz S."/>
            <person name="Kriventseva E.V."/>
            <person name="Kulp D."/>
            <person name="Labutti K."/>
            <person name="Lee E."/>
            <person name="Li S."/>
            <person name="Lovin D.D."/>
            <person name="Mao C."/>
            <person name="Mauceli E."/>
            <person name="Menck C.F."/>
            <person name="Miller J.R."/>
            <person name="Montgomery P."/>
            <person name="Mori A."/>
            <person name="Nascimento A.L."/>
            <person name="Naveira H.F."/>
            <person name="Nusbaum C."/>
            <person name="O'leary S."/>
            <person name="Orvis J."/>
            <person name="Pertea M."/>
            <person name="Quesneville H."/>
            <person name="Reidenbach K.R."/>
            <person name="Rogers Y.H."/>
            <person name="Roth C.W."/>
            <person name="Schneider J.R."/>
            <person name="Schatz M."/>
            <person name="Shumway M."/>
            <person name="Stanke M."/>
            <person name="Stinson E.O."/>
            <person name="Tubio J.M."/>
            <person name="Vanzee J.P."/>
            <person name="Verjovski-Almeida S."/>
            <person name="Werner D."/>
            <person name="White O."/>
            <person name="Wyder S."/>
            <person name="Zeng Q."/>
            <person name="Zhao Q."/>
            <person name="Zhao Y."/>
            <person name="Hill C.A."/>
            <person name="Raikhel A.S."/>
            <person name="Soares M.B."/>
            <person name="Knudson D.L."/>
            <person name="Lee N.H."/>
            <person name="Galagan J."/>
            <person name="Salzberg S.L."/>
            <person name="Paulsen I.T."/>
            <person name="Dimopoulos G."/>
            <person name="Collins F.H."/>
            <person name="Birren B."/>
            <person name="Fraser-Liggett C.M."/>
            <person name="Severson D.W."/>
        </authorList>
    </citation>
    <scope>NUCLEOTIDE SEQUENCE [LARGE SCALE GENOMIC DNA]</scope>
    <source>
        <strain evidence="3">Liverpool</strain>
    </source>
</reference>
<dbReference type="HOGENOM" id="CLU_708990_0_0_1"/>
<evidence type="ECO:0000313" key="3">
    <source>
        <dbReference type="EMBL" id="EAT47952.1"/>
    </source>
</evidence>
<dbReference type="CDD" id="cd22966">
    <property type="entry name" value="DD_DYDC-like"/>
    <property type="match status" value="1"/>
</dbReference>
<dbReference type="InterPro" id="IPR049630">
    <property type="entry name" value="DYDC-like_DD"/>
</dbReference>
<reference evidence="3" key="1">
    <citation type="submission" date="2005-10" db="EMBL/GenBank/DDBJ databases">
        <authorList>
            <person name="Loftus B.J."/>
            <person name="Nene V.M."/>
            <person name="Hannick L.I."/>
            <person name="Bidwell S."/>
            <person name="Haas B."/>
            <person name="Amedeo P."/>
            <person name="Orvis J."/>
            <person name="Wortman J.R."/>
            <person name="White O.R."/>
            <person name="Salzberg S."/>
            <person name="Shumway M."/>
            <person name="Koo H."/>
            <person name="Zhao Y."/>
            <person name="Holmes M."/>
            <person name="Miller J."/>
            <person name="Schatz M."/>
            <person name="Pop M."/>
            <person name="Pai G."/>
            <person name="Utterback T."/>
            <person name="Rogers Y.-H."/>
            <person name="Kravitz S."/>
            <person name="Fraser C.M."/>
        </authorList>
    </citation>
    <scope>NUCLEOTIDE SEQUENCE</scope>
    <source>
        <strain evidence="3">Liverpool</strain>
    </source>
</reference>
<dbReference type="SUPFAM" id="SSF48403">
    <property type="entry name" value="Ankyrin repeat"/>
    <property type="match status" value="1"/>
</dbReference>
<gene>
    <name evidence="3" type="ORF">AaeL_AAEL000954</name>
</gene>
<evidence type="ECO:0000313" key="4">
    <source>
        <dbReference type="Proteomes" id="UP000682892"/>
    </source>
</evidence>
<dbReference type="InterPro" id="IPR007858">
    <property type="entry name" value="Dpy-30_motif"/>
</dbReference>
<evidence type="ECO:0000256" key="2">
    <source>
        <dbReference type="SAM" id="MobiDB-lite"/>
    </source>
</evidence>
<feature type="non-terminal residue" evidence="3">
    <location>
        <position position="1"/>
    </location>
</feature>
<dbReference type="InterPro" id="IPR002110">
    <property type="entry name" value="Ankyrin_rpt"/>
</dbReference>
<dbReference type="AlphaFoldDB" id="Q17MS0"/>
<dbReference type="Pfam" id="PF05186">
    <property type="entry name" value="Dpy-30"/>
    <property type="match status" value="1"/>
</dbReference>
<proteinExistence type="predicted"/>
<dbReference type="PANTHER" id="PTHR24172:SF4">
    <property type="entry name" value="ANK_REP_REGION DOMAIN-CONTAINING PROTEIN"/>
    <property type="match status" value="1"/>
</dbReference>
<reference evidence="3" key="3">
    <citation type="submission" date="2012-09" db="EMBL/GenBank/DDBJ databases">
        <authorList>
            <consortium name="VectorBase"/>
        </authorList>
    </citation>
    <scope>NUCLEOTIDE SEQUENCE</scope>
    <source>
        <strain evidence="3">Liverpool</strain>
    </source>
</reference>
<dbReference type="PANTHER" id="PTHR24172">
    <property type="entry name" value="ANK_REP_REGION DOMAIN-CONTAINING PROTEIN"/>
    <property type="match status" value="1"/>
</dbReference>
<dbReference type="InterPro" id="IPR036770">
    <property type="entry name" value="Ankyrin_rpt-contain_sf"/>
</dbReference>
<dbReference type="EMBL" id="CH477204">
    <property type="protein sequence ID" value="EAT47952.1"/>
    <property type="molecule type" value="Genomic_DNA"/>
</dbReference>